<evidence type="ECO:0000313" key="2">
    <source>
        <dbReference type="EMBL" id="EGC36527.1"/>
    </source>
</evidence>
<dbReference type="KEGG" id="dpp:DICPUDRAFT_87385"/>
<sequence>MKLFLVLIIVSLISIINGAQYINFQPFSASGCKGQSAGIGYSILVNECISYDQNTTFIFESNNKNQIKWSKFSKYTGDNDCQNTPISQGTFKNNACIKNNNIAFDSASLPVTNGFYKTSITNEPVILDNTYVKQYMVEDCTSSNVVMLDYFTNGTKAVYNSTGVPYSYFCSQQNKPYTYTCSIWGCFPSITATNCQSVSPFSNSSSEYYYSVYCNTN</sequence>
<dbReference type="eggNOG" id="ENOG502RHQY">
    <property type="taxonomic scope" value="Eukaryota"/>
</dbReference>
<dbReference type="PROSITE" id="PS51257">
    <property type="entry name" value="PROKAR_LIPOPROTEIN"/>
    <property type="match status" value="1"/>
</dbReference>
<proteinExistence type="predicted"/>
<keyword evidence="1" id="KW-0732">Signal</keyword>
<dbReference type="VEuPathDB" id="AmoebaDB:DICPUDRAFT_87385"/>
<dbReference type="Pfam" id="PF11912">
    <property type="entry name" value="CfaA_B_C"/>
    <property type="match status" value="1"/>
</dbReference>
<feature type="signal peptide" evidence="1">
    <location>
        <begin position="1"/>
        <end position="18"/>
    </location>
</feature>
<name>F0ZHS7_DICPU</name>
<evidence type="ECO:0000313" key="3">
    <source>
        <dbReference type="Proteomes" id="UP000001064"/>
    </source>
</evidence>
<dbReference type="FunCoup" id="F0ZHS7">
    <property type="interactions" value="743"/>
</dbReference>
<protein>
    <submittedName>
        <fullName evidence="2">Uncharacterized protein</fullName>
    </submittedName>
</protein>
<organism evidence="2 3">
    <name type="scientific">Dictyostelium purpureum</name>
    <name type="common">Slime mold</name>
    <dbReference type="NCBI Taxonomy" id="5786"/>
    <lineage>
        <taxon>Eukaryota</taxon>
        <taxon>Amoebozoa</taxon>
        <taxon>Evosea</taxon>
        <taxon>Eumycetozoa</taxon>
        <taxon>Dictyostelia</taxon>
        <taxon>Dictyosteliales</taxon>
        <taxon>Dictyosteliaceae</taxon>
        <taxon>Dictyostelium</taxon>
    </lineage>
</organism>
<dbReference type="InParanoid" id="F0ZHS7"/>
<gene>
    <name evidence="2" type="ORF">DICPUDRAFT_87385</name>
</gene>
<dbReference type="RefSeq" id="XP_003286972.1">
    <property type="nucleotide sequence ID" value="XM_003286924.1"/>
</dbReference>
<dbReference type="PANTHER" id="PTHR33576:SF8">
    <property type="match status" value="1"/>
</dbReference>
<dbReference type="OMA" id="ECISYDQ"/>
<dbReference type="Proteomes" id="UP000001064">
    <property type="component" value="Unassembled WGS sequence"/>
</dbReference>
<keyword evidence="3" id="KW-1185">Reference proteome</keyword>
<dbReference type="EMBL" id="GL871024">
    <property type="protein sequence ID" value="EGC36527.1"/>
    <property type="molecule type" value="Genomic_DNA"/>
</dbReference>
<accession>F0ZHS7</accession>
<feature type="chain" id="PRO_5003265138" evidence="1">
    <location>
        <begin position="19"/>
        <end position="217"/>
    </location>
</feature>
<dbReference type="GeneID" id="10500464"/>
<dbReference type="PANTHER" id="PTHR33576">
    <property type="entry name" value="CARBOHYDRATE BINDING DOMAIN-CONTAINING PROTEIN-RELATED"/>
    <property type="match status" value="1"/>
</dbReference>
<reference evidence="3" key="1">
    <citation type="journal article" date="2011" name="Genome Biol.">
        <title>Comparative genomics of the social amoebae Dictyostelium discoideum and Dictyostelium purpureum.</title>
        <authorList>
            <consortium name="US DOE Joint Genome Institute (JGI-PGF)"/>
            <person name="Sucgang R."/>
            <person name="Kuo A."/>
            <person name="Tian X."/>
            <person name="Salerno W."/>
            <person name="Parikh A."/>
            <person name="Feasley C.L."/>
            <person name="Dalin E."/>
            <person name="Tu H."/>
            <person name="Huang E."/>
            <person name="Barry K."/>
            <person name="Lindquist E."/>
            <person name="Shapiro H."/>
            <person name="Bruce D."/>
            <person name="Schmutz J."/>
            <person name="Salamov A."/>
            <person name="Fey P."/>
            <person name="Gaudet P."/>
            <person name="Anjard C."/>
            <person name="Babu M.M."/>
            <person name="Basu S."/>
            <person name="Bushmanova Y."/>
            <person name="van der Wel H."/>
            <person name="Katoh-Kurasawa M."/>
            <person name="Dinh C."/>
            <person name="Coutinho P.M."/>
            <person name="Saito T."/>
            <person name="Elias M."/>
            <person name="Schaap P."/>
            <person name="Kay R.R."/>
            <person name="Henrissat B."/>
            <person name="Eichinger L."/>
            <person name="Rivero F."/>
            <person name="Putnam N.H."/>
            <person name="West C.M."/>
            <person name="Loomis W.F."/>
            <person name="Chisholm R.L."/>
            <person name="Shaulsky G."/>
            <person name="Strassmann J.E."/>
            <person name="Queller D.C."/>
            <person name="Kuspa A."/>
            <person name="Grigoriev I.V."/>
        </authorList>
    </citation>
    <scope>NUCLEOTIDE SEQUENCE [LARGE SCALE GENOMIC DNA]</scope>
    <source>
        <strain evidence="3">QSDP1</strain>
    </source>
</reference>
<evidence type="ECO:0000256" key="1">
    <source>
        <dbReference type="SAM" id="SignalP"/>
    </source>
</evidence>
<dbReference type="InterPro" id="IPR021837">
    <property type="entry name" value="CfaA/B/C"/>
</dbReference>
<dbReference type="AlphaFoldDB" id="F0ZHS7"/>
<dbReference type="OrthoDB" id="10482257at2759"/>